<dbReference type="PROSITE" id="PS51257">
    <property type="entry name" value="PROKAR_LIPOPROTEIN"/>
    <property type="match status" value="1"/>
</dbReference>
<keyword evidence="2" id="KW-1185">Reference proteome</keyword>
<gene>
    <name evidence="1" type="ORF">NCTC10283_01946</name>
</gene>
<proteinExistence type="predicted"/>
<accession>A0A376BTS6</accession>
<organism evidence="1 2">
    <name type="scientific">Alysiella crassa</name>
    <dbReference type="NCBI Taxonomy" id="153491"/>
    <lineage>
        <taxon>Bacteria</taxon>
        <taxon>Pseudomonadati</taxon>
        <taxon>Pseudomonadota</taxon>
        <taxon>Betaproteobacteria</taxon>
        <taxon>Neisseriales</taxon>
        <taxon>Neisseriaceae</taxon>
        <taxon>Alysiella</taxon>
    </lineage>
</organism>
<evidence type="ECO:0000313" key="2">
    <source>
        <dbReference type="Proteomes" id="UP000254209"/>
    </source>
</evidence>
<protein>
    <submittedName>
        <fullName evidence="1">Uncharacterized protein</fullName>
    </submittedName>
</protein>
<dbReference type="Proteomes" id="UP000254209">
    <property type="component" value="Unassembled WGS sequence"/>
</dbReference>
<dbReference type="EMBL" id="UFSO01000003">
    <property type="protein sequence ID" value="SSY80387.1"/>
    <property type="molecule type" value="Genomic_DNA"/>
</dbReference>
<dbReference type="RefSeq" id="WP_034292567.1">
    <property type="nucleotide sequence ID" value="NZ_CP091519.2"/>
</dbReference>
<dbReference type="OrthoDB" id="8606440at2"/>
<name>A0A376BTS6_9NEIS</name>
<sequence length="88" mass="9942">MKPLFPIITIMVLLGGCVYAETPDGRFAALDVDLPTHSHTTVHKTITVNAPAGTTVNISEIPPPTIIYRDTPRRNCYYDRRYRQRICP</sequence>
<evidence type="ECO:0000313" key="1">
    <source>
        <dbReference type="EMBL" id="SSY80387.1"/>
    </source>
</evidence>
<reference evidence="1 2" key="1">
    <citation type="submission" date="2018-06" db="EMBL/GenBank/DDBJ databases">
        <authorList>
            <consortium name="Pathogen Informatics"/>
            <person name="Doyle S."/>
        </authorList>
    </citation>
    <scope>NUCLEOTIDE SEQUENCE [LARGE SCALE GENOMIC DNA]</scope>
    <source>
        <strain evidence="1 2">NCTC10283</strain>
    </source>
</reference>
<dbReference type="STRING" id="1120980.GCA_000745955_01146"/>
<dbReference type="AlphaFoldDB" id="A0A376BTS6"/>